<dbReference type="AlphaFoldDB" id="A0A562U9G0"/>
<dbReference type="OrthoDB" id="9815939at2"/>
<reference evidence="2 3" key="1">
    <citation type="submission" date="2019-07" db="EMBL/GenBank/DDBJ databases">
        <title>Genomic Encyclopedia of Archaeal and Bacterial Type Strains, Phase II (KMG-II): from individual species to whole genera.</title>
        <authorList>
            <person name="Goeker M."/>
        </authorList>
    </citation>
    <scope>NUCLEOTIDE SEQUENCE [LARGE SCALE GENOMIC DNA]</scope>
    <source>
        <strain evidence="2 3">ATCC BAA-1854</strain>
    </source>
</reference>
<gene>
    <name evidence="2" type="ORF">JN11_01427</name>
</gene>
<dbReference type="PROSITE" id="PS51782">
    <property type="entry name" value="LYSM"/>
    <property type="match status" value="1"/>
</dbReference>
<organism evidence="2 3">
    <name type="scientific">Mucilaginibacter frigoritolerans</name>
    <dbReference type="NCBI Taxonomy" id="652788"/>
    <lineage>
        <taxon>Bacteria</taxon>
        <taxon>Pseudomonadati</taxon>
        <taxon>Bacteroidota</taxon>
        <taxon>Sphingobacteriia</taxon>
        <taxon>Sphingobacteriales</taxon>
        <taxon>Sphingobacteriaceae</taxon>
        <taxon>Mucilaginibacter</taxon>
    </lineage>
</organism>
<protein>
    <submittedName>
        <fullName evidence="2">Tail protein X</fullName>
    </submittedName>
</protein>
<dbReference type="InterPro" id="IPR008861">
    <property type="entry name" value="GpX-like"/>
</dbReference>
<name>A0A562U9G0_9SPHI</name>
<evidence type="ECO:0000313" key="3">
    <source>
        <dbReference type="Proteomes" id="UP000317010"/>
    </source>
</evidence>
<dbReference type="InterPro" id="IPR045361">
    <property type="entry name" value="CIS_tube_prot_N"/>
</dbReference>
<sequence>MDSGQLLKMQIVAYDDAAFQTPSGDSYEVLINPESYALTYASEINQQSAQGSSESVSSFNKRSPQSLTFKFLFDGTGVIQRGGGGLLSGLAVPGLPANKPDVMTDYESFKAVVYQYGSDTHQPRFVQLQWGPLLYNCQVTSMTITFKLFNPDGTPLRAEAQCTFQSVIDPTKLAAIENRQSPDLTHVRTVKDGDTLPLMCYREYGDSKYYYQVAQFNGLTDFKKLQSGTKVILPPIAK</sequence>
<evidence type="ECO:0000259" key="1">
    <source>
        <dbReference type="PROSITE" id="PS51782"/>
    </source>
</evidence>
<keyword evidence="3" id="KW-1185">Reference proteome</keyword>
<comment type="caution">
    <text evidence="2">The sequence shown here is derived from an EMBL/GenBank/DDBJ whole genome shotgun (WGS) entry which is preliminary data.</text>
</comment>
<dbReference type="EMBL" id="VLLI01000003">
    <property type="protein sequence ID" value="TWJ02454.1"/>
    <property type="molecule type" value="Genomic_DNA"/>
</dbReference>
<feature type="domain" description="LysM" evidence="1">
    <location>
        <begin position="186"/>
        <end position="233"/>
    </location>
</feature>
<dbReference type="InterPro" id="IPR018392">
    <property type="entry name" value="LysM"/>
</dbReference>
<dbReference type="Pfam" id="PF19266">
    <property type="entry name" value="CIS_tube"/>
    <property type="match status" value="1"/>
</dbReference>
<dbReference type="RefSeq" id="WP_144911065.1">
    <property type="nucleotide sequence ID" value="NZ_VLLI01000003.1"/>
</dbReference>
<proteinExistence type="predicted"/>
<dbReference type="Proteomes" id="UP000317010">
    <property type="component" value="Unassembled WGS sequence"/>
</dbReference>
<evidence type="ECO:0000313" key="2">
    <source>
        <dbReference type="EMBL" id="TWJ02454.1"/>
    </source>
</evidence>
<accession>A0A562U9G0</accession>
<dbReference type="Pfam" id="PF05489">
    <property type="entry name" value="Phage_tail_X"/>
    <property type="match status" value="1"/>
</dbReference>